<feature type="region of interest" description="Disordered" evidence="1">
    <location>
        <begin position="1"/>
        <end position="32"/>
    </location>
</feature>
<feature type="domain" description="ASX DEUBAD" evidence="2">
    <location>
        <begin position="37"/>
        <end position="178"/>
    </location>
</feature>
<dbReference type="OrthoDB" id="2289918at2759"/>
<keyword evidence="4" id="KW-1185">Reference proteome</keyword>
<dbReference type="Pfam" id="PF13919">
    <property type="entry name" value="ASXH"/>
    <property type="match status" value="1"/>
</dbReference>
<gene>
    <name evidence="3" type="ORF">GALMADRAFT_259624</name>
</gene>
<evidence type="ECO:0000313" key="3">
    <source>
        <dbReference type="EMBL" id="KDR66165.1"/>
    </source>
</evidence>
<dbReference type="HOGENOM" id="CLU_758690_0_0_1"/>
<sequence length="355" mass="40134">MDRPRRTVRQPVKAPQLVAPEPVPRVIKQKPTPEIDPEKFIKTLLESSKSDLVSLDMHDIINSNTWSMLSEDARTHLKTLLPPTAFSGYQETLGSDHPALEDKMDVDEHPLAASSNAEINPSVFNDSHFLAATRTFQDHLYLNWFSQTHVEKVKQFQEAIIKGTLAAPWKDEVWERDNPAPAPSTEVEPTSSFSIACESNARAGGASEIKLYMLVKNKIIRVGDVITYRRSFATSEIIEKDAIIQSIHPRTYALTMLTQRGPEKDLPAHLLSEEPSEPSDSTLSMTITSPTMLETGLLDIDGRMEKSRRPNGNAWKCFSVWRWRAGAEYNPYDSRGGRENHGTLFYLRGSFYHER</sequence>
<dbReference type="STRING" id="685588.A0A067S5P7"/>
<dbReference type="AlphaFoldDB" id="A0A067S5P7"/>
<dbReference type="EMBL" id="KL142426">
    <property type="protein sequence ID" value="KDR66165.1"/>
    <property type="molecule type" value="Genomic_DNA"/>
</dbReference>
<organism evidence="3 4">
    <name type="scientific">Galerina marginata (strain CBS 339.88)</name>
    <dbReference type="NCBI Taxonomy" id="685588"/>
    <lineage>
        <taxon>Eukaryota</taxon>
        <taxon>Fungi</taxon>
        <taxon>Dikarya</taxon>
        <taxon>Basidiomycota</taxon>
        <taxon>Agaricomycotina</taxon>
        <taxon>Agaricomycetes</taxon>
        <taxon>Agaricomycetidae</taxon>
        <taxon>Agaricales</taxon>
        <taxon>Agaricineae</taxon>
        <taxon>Strophariaceae</taxon>
        <taxon>Galerina</taxon>
    </lineage>
</organism>
<proteinExistence type="predicted"/>
<reference evidence="4" key="1">
    <citation type="journal article" date="2014" name="Proc. Natl. Acad. Sci. U.S.A.">
        <title>Extensive sampling of basidiomycete genomes demonstrates inadequacy of the white-rot/brown-rot paradigm for wood decay fungi.</title>
        <authorList>
            <person name="Riley R."/>
            <person name="Salamov A.A."/>
            <person name="Brown D.W."/>
            <person name="Nagy L.G."/>
            <person name="Floudas D."/>
            <person name="Held B.W."/>
            <person name="Levasseur A."/>
            <person name="Lombard V."/>
            <person name="Morin E."/>
            <person name="Otillar R."/>
            <person name="Lindquist E.A."/>
            <person name="Sun H."/>
            <person name="LaButti K.M."/>
            <person name="Schmutz J."/>
            <person name="Jabbour D."/>
            <person name="Luo H."/>
            <person name="Baker S.E."/>
            <person name="Pisabarro A.G."/>
            <person name="Walton J.D."/>
            <person name="Blanchette R.A."/>
            <person name="Henrissat B."/>
            <person name="Martin F."/>
            <person name="Cullen D."/>
            <person name="Hibbett D.S."/>
            <person name="Grigoriev I.V."/>
        </authorList>
    </citation>
    <scope>NUCLEOTIDE SEQUENCE [LARGE SCALE GENOMIC DNA]</scope>
    <source>
        <strain evidence="4">CBS 339.88</strain>
    </source>
</reference>
<evidence type="ECO:0000313" key="4">
    <source>
        <dbReference type="Proteomes" id="UP000027222"/>
    </source>
</evidence>
<accession>A0A067S5P7</accession>
<protein>
    <recommendedName>
        <fullName evidence="2">ASX DEUBAD domain-containing protein</fullName>
    </recommendedName>
</protein>
<dbReference type="InterPro" id="IPR028020">
    <property type="entry name" value="ASX_DEUBAD_dom"/>
</dbReference>
<dbReference type="Proteomes" id="UP000027222">
    <property type="component" value="Unassembled WGS sequence"/>
</dbReference>
<evidence type="ECO:0000256" key="1">
    <source>
        <dbReference type="SAM" id="MobiDB-lite"/>
    </source>
</evidence>
<name>A0A067S5P7_GALM3</name>
<evidence type="ECO:0000259" key="2">
    <source>
        <dbReference type="Pfam" id="PF13919"/>
    </source>
</evidence>